<evidence type="ECO:0008006" key="7">
    <source>
        <dbReference type="Google" id="ProtNLM"/>
    </source>
</evidence>
<dbReference type="Pfam" id="PF00022">
    <property type="entry name" value="Actin"/>
    <property type="match status" value="2"/>
</dbReference>
<evidence type="ECO:0000256" key="3">
    <source>
        <dbReference type="ARBA" id="ARBA00023212"/>
    </source>
</evidence>
<dbReference type="Proteomes" id="UP001177023">
    <property type="component" value="Unassembled WGS sequence"/>
</dbReference>
<keyword evidence="6" id="KW-1185">Reference proteome</keyword>
<dbReference type="EMBL" id="CATQJA010002759">
    <property type="protein sequence ID" value="CAJ0587977.1"/>
    <property type="molecule type" value="Genomic_DNA"/>
</dbReference>
<evidence type="ECO:0000313" key="5">
    <source>
        <dbReference type="EMBL" id="CAJ0587977.1"/>
    </source>
</evidence>
<proteinExistence type="inferred from homology"/>
<evidence type="ECO:0000256" key="4">
    <source>
        <dbReference type="ARBA" id="ARBA00038483"/>
    </source>
</evidence>
<gene>
    <name evidence="5" type="ORF">MSPICULIGERA_LOCUS25930</name>
</gene>
<dbReference type="CDD" id="cd13395">
    <property type="entry name" value="ASKHA_NBD_Arp4_ACTL6-like"/>
    <property type="match status" value="1"/>
</dbReference>
<evidence type="ECO:0000256" key="2">
    <source>
        <dbReference type="ARBA" id="ARBA00022490"/>
    </source>
</evidence>
<name>A0AA36GBT6_9BILA</name>
<dbReference type="Gene3D" id="2.30.36.70">
    <property type="entry name" value="Actin, Chain A, domain 2"/>
    <property type="match status" value="1"/>
</dbReference>
<dbReference type="SUPFAM" id="SSF53067">
    <property type="entry name" value="Actin-like ATPase domain"/>
    <property type="match status" value="2"/>
</dbReference>
<evidence type="ECO:0000256" key="1">
    <source>
        <dbReference type="ARBA" id="ARBA00004245"/>
    </source>
</evidence>
<sequence length="391" mass="43092">MSGGMYAGDEVGAIVFDAGSHSFRCGFAGEEFPTSDISSSIGVDEAVAMETDDTSITKRERKIYIGTTKNIVPRANCEIKNFMSDGMIEDWDLFEEMMNYAYKDALRTDSSDHPALFSESAWNDKAKREKLTELAFEKYNVPAYFLVNNAVLAAFANGRTSGLIVDSGATQTSAVPVFDGYAVKHAIVRCPLGGDMISEQIEKAKEEVNEGEPAKWTEKANLPAVTESYDKFMRKLLLQDMAASVLQLCDVPIDPESAEKLPSSPYAFPNGFHKYLRDVDTSSLMNVSHLAWSSCGMCDVDMRPSMYQNVLVTGGNSLILGFTERLSHDLSQKCPPSARIRLSAPPTSMERRFGPWIGGSILASVGTFQQMWISKTEYEESGRSIVDKKCP</sequence>
<dbReference type="SMART" id="SM00268">
    <property type="entry name" value="ACTIN"/>
    <property type="match status" value="1"/>
</dbReference>
<dbReference type="InterPro" id="IPR043129">
    <property type="entry name" value="ATPase_NBD"/>
</dbReference>
<dbReference type="GO" id="GO:0005856">
    <property type="term" value="C:cytoskeleton"/>
    <property type="evidence" value="ECO:0007669"/>
    <property type="project" value="UniProtKB-SubCell"/>
</dbReference>
<dbReference type="PANTHER" id="PTHR11937">
    <property type="entry name" value="ACTIN"/>
    <property type="match status" value="1"/>
</dbReference>
<comment type="subcellular location">
    <subcellularLocation>
        <location evidence="1">Cytoplasm</location>
        <location evidence="1">Cytoskeleton</location>
    </subcellularLocation>
</comment>
<dbReference type="InterPro" id="IPR004001">
    <property type="entry name" value="Actin_CS"/>
</dbReference>
<evidence type="ECO:0000313" key="6">
    <source>
        <dbReference type="Proteomes" id="UP001177023"/>
    </source>
</evidence>
<organism evidence="5 6">
    <name type="scientific">Mesorhabditis spiculigera</name>
    <dbReference type="NCBI Taxonomy" id="96644"/>
    <lineage>
        <taxon>Eukaryota</taxon>
        <taxon>Metazoa</taxon>
        <taxon>Ecdysozoa</taxon>
        <taxon>Nematoda</taxon>
        <taxon>Chromadorea</taxon>
        <taxon>Rhabditida</taxon>
        <taxon>Rhabditina</taxon>
        <taxon>Rhabditomorpha</taxon>
        <taxon>Rhabditoidea</taxon>
        <taxon>Rhabditidae</taxon>
        <taxon>Mesorhabditinae</taxon>
        <taxon>Mesorhabditis</taxon>
    </lineage>
</organism>
<feature type="non-terminal residue" evidence="5">
    <location>
        <position position="1"/>
    </location>
</feature>
<dbReference type="Gene3D" id="3.90.640.10">
    <property type="entry name" value="Actin, Chain A, domain 4"/>
    <property type="match status" value="1"/>
</dbReference>
<dbReference type="InterPro" id="IPR004000">
    <property type="entry name" value="Actin"/>
</dbReference>
<dbReference type="FunFam" id="3.30.420.40:FF:000188">
    <property type="entry name" value="Actin like 6B"/>
    <property type="match status" value="1"/>
</dbReference>
<dbReference type="AlphaFoldDB" id="A0AA36GBT6"/>
<keyword evidence="2" id="KW-0963">Cytoplasm</keyword>
<keyword evidence="3" id="KW-0206">Cytoskeleton</keyword>
<reference evidence="5" key="1">
    <citation type="submission" date="2023-06" db="EMBL/GenBank/DDBJ databases">
        <authorList>
            <person name="Delattre M."/>
        </authorList>
    </citation>
    <scope>NUCLEOTIDE SEQUENCE</scope>
    <source>
        <strain evidence="5">AF72</strain>
    </source>
</reference>
<accession>A0AA36GBT6</accession>
<comment type="similarity">
    <text evidence="4">Belongs to the actin family. ARP1 subfamily.</text>
</comment>
<comment type="caution">
    <text evidence="5">The sequence shown here is derived from an EMBL/GenBank/DDBJ whole genome shotgun (WGS) entry which is preliminary data.</text>
</comment>
<dbReference type="PROSITE" id="PS00432">
    <property type="entry name" value="ACTINS_2"/>
    <property type="match status" value="1"/>
</dbReference>
<dbReference type="FunFam" id="3.30.420.40:FF:000058">
    <property type="entry name" value="Putative actin-related protein 5"/>
    <property type="match status" value="1"/>
</dbReference>
<protein>
    <recommendedName>
        <fullName evidence="7">Actin-like protein 6A</fullName>
    </recommendedName>
</protein>
<dbReference type="Gene3D" id="3.30.420.40">
    <property type="match status" value="2"/>
</dbReference>